<proteinExistence type="predicted"/>
<name>A0A2M7Q7T9_9BACT</name>
<dbReference type="EMBL" id="PFKZ01000107">
    <property type="protein sequence ID" value="PIY59229.1"/>
    <property type="molecule type" value="Genomic_DNA"/>
</dbReference>
<comment type="caution">
    <text evidence="1">The sequence shown here is derived from an EMBL/GenBank/DDBJ whole genome shotgun (WGS) entry which is preliminary data.</text>
</comment>
<gene>
    <name evidence="1" type="ORF">COY96_02895</name>
</gene>
<accession>A0A2M7Q7T9</accession>
<dbReference type="Proteomes" id="UP000230363">
    <property type="component" value="Unassembled WGS sequence"/>
</dbReference>
<evidence type="ECO:0008006" key="3">
    <source>
        <dbReference type="Google" id="ProtNLM"/>
    </source>
</evidence>
<evidence type="ECO:0000313" key="1">
    <source>
        <dbReference type="EMBL" id="PIY59229.1"/>
    </source>
</evidence>
<protein>
    <recommendedName>
        <fullName evidence="3">Type II toxin-antitoxin system mRNA interferase toxin, RelE/StbE family</fullName>
    </recommendedName>
</protein>
<dbReference type="AlphaFoldDB" id="A0A2M7Q7T9"/>
<dbReference type="SUPFAM" id="SSF143011">
    <property type="entry name" value="RelE-like"/>
    <property type="match status" value="1"/>
</dbReference>
<reference evidence="2" key="1">
    <citation type="submission" date="2017-09" db="EMBL/GenBank/DDBJ databases">
        <title>Depth-based differentiation of microbial function through sediment-hosted aquifers and enrichment of novel symbionts in the deep terrestrial subsurface.</title>
        <authorList>
            <person name="Probst A.J."/>
            <person name="Ladd B."/>
            <person name="Jarett J.K."/>
            <person name="Geller-Mcgrath D.E."/>
            <person name="Sieber C.M.K."/>
            <person name="Emerson J.B."/>
            <person name="Anantharaman K."/>
            <person name="Thomas B.C."/>
            <person name="Malmstrom R."/>
            <person name="Stieglmeier M."/>
            <person name="Klingl A."/>
            <person name="Woyke T."/>
            <person name="Ryan C.M."/>
            <person name="Banfield J.F."/>
        </authorList>
    </citation>
    <scope>NUCLEOTIDE SEQUENCE [LARGE SCALE GENOMIC DNA]</scope>
</reference>
<dbReference type="Gene3D" id="3.30.2310.20">
    <property type="entry name" value="RelE-like"/>
    <property type="match status" value="1"/>
</dbReference>
<evidence type="ECO:0000313" key="2">
    <source>
        <dbReference type="Proteomes" id="UP000230363"/>
    </source>
</evidence>
<dbReference type="InterPro" id="IPR035093">
    <property type="entry name" value="RelE/ParE_toxin_dom_sf"/>
</dbReference>
<sequence>MRIFYSALFQEDFLNLPKEIKKIAEKKLNLFGDNPRYSSLRIKKMGGLLNIWEGRITDNYRFTFLIEKDIYILRRIGTHDILRKEK</sequence>
<organism evidence="1 2">
    <name type="scientific">Candidatus Wolfebacteria bacterium CG_4_10_14_0_8_um_filter_37_11</name>
    <dbReference type="NCBI Taxonomy" id="1975062"/>
    <lineage>
        <taxon>Bacteria</taxon>
        <taxon>Candidatus Wolfeibacteriota</taxon>
    </lineage>
</organism>